<reference evidence="2" key="2">
    <citation type="submission" date="2020-11" db="EMBL/GenBank/DDBJ databases">
        <authorList>
            <person name="McCartney M.A."/>
            <person name="Auch B."/>
            <person name="Kono T."/>
            <person name="Mallez S."/>
            <person name="Becker A."/>
            <person name="Gohl D.M."/>
            <person name="Silverstein K.A.T."/>
            <person name="Koren S."/>
            <person name="Bechman K.B."/>
            <person name="Herman A."/>
            <person name="Abrahante J.E."/>
            <person name="Garbe J."/>
        </authorList>
    </citation>
    <scope>NUCLEOTIDE SEQUENCE</scope>
    <source>
        <strain evidence="2">Duluth1</strain>
        <tissue evidence="2">Whole animal</tissue>
    </source>
</reference>
<comment type="caution">
    <text evidence="2">The sequence shown here is derived from an EMBL/GenBank/DDBJ whole genome shotgun (WGS) entry which is preliminary data.</text>
</comment>
<evidence type="ECO:0000313" key="3">
    <source>
        <dbReference type="Proteomes" id="UP000828390"/>
    </source>
</evidence>
<evidence type="ECO:0000256" key="1">
    <source>
        <dbReference type="SAM" id="MobiDB-lite"/>
    </source>
</evidence>
<organism evidence="2 3">
    <name type="scientific">Dreissena polymorpha</name>
    <name type="common">Zebra mussel</name>
    <name type="synonym">Mytilus polymorpha</name>
    <dbReference type="NCBI Taxonomy" id="45954"/>
    <lineage>
        <taxon>Eukaryota</taxon>
        <taxon>Metazoa</taxon>
        <taxon>Spiralia</taxon>
        <taxon>Lophotrochozoa</taxon>
        <taxon>Mollusca</taxon>
        <taxon>Bivalvia</taxon>
        <taxon>Autobranchia</taxon>
        <taxon>Heteroconchia</taxon>
        <taxon>Euheterodonta</taxon>
        <taxon>Imparidentia</taxon>
        <taxon>Neoheterodontei</taxon>
        <taxon>Myida</taxon>
        <taxon>Dreissenoidea</taxon>
        <taxon>Dreissenidae</taxon>
        <taxon>Dreissena</taxon>
    </lineage>
</organism>
<gene>
    <name evidence="2" type="ORF">DPMN_014191</name>
</gene>
<accession>A0A9D4N6T9</accession>
<keyword evidence="3" id="KW-1185">Reference proteome</keyword>
<protein>
    <recommendedName>
        <fullName evidence="4">Nuclease HARBI1</fullName>
    </recommendedName>
</protein>
<dbReference type="Proteomes" id="UP000828390">
    <property type="component" value="Unassembled WGS sequence"/>
</dbReference>
<dbReference type="EMBL" id="JAIWYP010000001">
    <property type="protein sequence ID" value="KAH3890120.1"/>
    <property type="molecule type" value="Genomic_DNA"/>
</dbReference>
<evidence type="ECO:0000313" key="2">
    <source>
        <dbReference type="EMBL" id="KAH3890120.1"/>
    </source>
</evidence>
<feature type="region of interest" description="Disordered" evidence="1">
    <location>
        <begin position="24"/>
        <end position="55"/>
    </location>
</feature>
<proteinExistence type="predicted"/>
<evidence type="ECO:0008006" key="4">
    <source>
        <dbReference type="Google" id="ProtNLM"/>
    </source>
</evidence>
<sequence>MKPEKACRVITACAVLHNICKRPNIPLPDVEMEENDDNQPEPNQPDPMENGPQMGLRYRDFFANTYF</sequence>
<name>A0A9D4N6T9_DREPO</name>
<feature type="compositionally biased region" description="Acidic residues" evidence="1">
    <location>
        <begin position="30"/>
        <end position="39"/>
    </location>
</feature>
<reference evidence="2" key="1">
    <citation type="journal article" date="2019" name="bioRxiv">
        <title>The Genome of the Zebra Mussel, Dreissena polymorpha: A Resource for Invasive Species Research.</title>
        <authorList>
            <person name="McCartney M.A."/>
            <person name="Auch B."/>
            <person name="Kono T."/>
            <person name="Mallez S."/>
            <person name="Zhang Y."/>
            <person name="Obille A."/>
            <person name="Becker A."/>
            <person name="Abrahante J.E."/>
            <person name="Garbe J."/>
            <person name="Badalamenti J.P."/>
            <person name="Herman A."/>
            <person name="Mangelson H."/>
            <person name="Liachko I."/>
            <person name="Sullivan S."/>
            <person name="Sone E.D."/>
            <person name="Koren S."/>
            <person name="Silverstein K.A.T."/>
            <person name="Beckman K.B."/>
            <person name="Gohl D.M."/>
        </authorList>
    </citation>
    <scope>NUCLEOTIDE SEQUENCE</scope>
    <source>
        <strain evidence="2">Duluth1</strain>
        <tissue evidence="2">Whole animal</tissue>
    </source>
</reference>
<dbReference type="AlphaFoldDB" id="A0A9D4N6T9"/>